<dbReference type="InterPro" id="IPR052047">
    <property type="entry name" value="GH94_Enzymes"/>
</dbReference>
<dbReference type="GO" id="GO:0016757">
    <property type="term" value="F:glycosyltransferase activity"/>
    <property type="evidence" value="ECO:0007669"/>
    <property type="project" value="UniProtKB-KW"/>
</dbReference>
<evidence type="ECO:0000256" key="2">
    <source>
        <dbReference type="ARBA" id="ARBA00022679"/>
    </source>
</evidence>
<evidence type="ECO:0000259" key="4">
    <source>
        <dbReference type="Pfam" id="PF06165"/>
    </source>
</evidence>
<keyword evidence="2" id="KW-0808">Transferase</keyword>
<feature type="transmembrane region" description="Helical" evidence="3">
    <location>
        <begin position="791"/>
        <end position="810"/>
    </location>
</feature>
<dbReference type="InterPro" id="IPR037018">
    <property type="entry name" value="GH65_N"/>
</dbReference>
<dbReference type="PANTHER" id="PTHR37469">
    <property type="entry name" value="CELLOBIONIC ACID PHOSPHORYLASE-RELATED"/>
    <property type="match status" value="1"/>
</dbReference>
<evidence type="ECO:0000313" key="8">
    <source>
        <dbReference type="Proteomes" id="UP000269265"/>
    </source>
</evidence>
<dbReference type="Gene3D" id="1.50.10.10">
    <property type="match status" value="1"/>
</dbReference>
<dbReference type="Gene3D" id="1.50.10.140">
    <property type="match status" value="2"/>
</dbReference>
<feature type="transmembrane region" description="Helical" evidence="3">
    <location>
        <begin position="816"/>
        <end position="835"/>
    </location>
</feature>
<keyword evidence="3" id="KW-1133">Transmembrane helix</keyword>
<dbReference type="InterPro" id="IPR012341">
    <property type="entry name" value="6hp_glycosidase-like_sf"/>
</dbReference>
<feature type="domain" description="Glycosyl hydrolase 94 supersandwich" evidence="4">
    <location>
        <begin position="1537"/>
        <end position="1810"/>
    </location>
</feature>
<name>A0A3R8TSP4_9BURK</name>
<dbReference type="InterPro" id="IPR008928">
    <property type="entry name" value="6-hairpin_glycosidase_sf"/>
</dbReference>
<dbReference type="SUPFAM" id="SSF74650">
    <property type="entry name" value="Galactose mutarotase-like"/>
    <property type="match status" value="2"/>
</dbReference>
<feature type="transmembrane region" description="Helical" evidence="3">
    <location>
        <begin position="926"/>
        <end position="959"/>
    </location>
</feature>
<feature type="domain" description="Glycosyl hydrolase 94 supersandwich" evidence="4">
    <location>
        <begin position="2049"/>
        <end position="2322"/>
    </location>
</feature>
<dbReference type="InterPro" id="IPR037820">
    <property type="entry name" value="GH94N_NdvB"/>
</dbReference>
<dbReference type="SUPFAM" id="SSF48208">
    <property type="entry name" value="Six-hairpin glycosidases"/>
    <property type="match status" value="1"/>
</dbReference>
<dbReference type="GO" id="GO:0005975">
    <property type="term" value="P:carbohydrate metabolic process"/>
    <property type="evidence" value="ECO:0007669"/>
    <property type="project" value="InterPro"/>
</dbReference>
<evidence type="ECO:0000256" key="1">
    <source>
        <dbReference type="ARBA" id="ARBA00022676"/>
    </source>
</evidence>
<evidence type="ECO:0000259" key="6">
    <source>
        <dbReference type="Pfam" id="PF17167"/>
    </source>
</evidence>
<reference evidence="7 8" key="1">
    <citation type="submission" date="2018-12" db="EMBL/GenBank/DDBJ databases">
        <title>The whole draft genome of Aquabacterium sp. SJQ9.</title>
        <authorList>
            <person name="Sun L."/>
            <person name="Gao X."/>
            <person name="Chen W."/>
            <person name="Huang K."/>
        </authorList>
    </citation>
    <scope>NUCLEOTIDE SEQUENCE [LARGE SCALE GENOMIC DNA]</scope>
    <source>
        <strain evidence="7 8">SJQ9</strain>
    </source>
</reference>
<keyword evidence="1" id="KW-0328">Glycosyltransferase</keyword>
<feature type="transmembrane region" description="Helical" evidence="3">
    <location>
        <begin position="375"/>
        <end position="394"/>
    </location>
</feature>
<dbReference type="InterPro" id="IPR011013">
    <property type="entry name" value="Gal_mutarotase_sf_dom"/>
</dbReference>
<dbReference type="Pfam" id="PF10091">
    <property type="entry name" value="Glycoamylase"/>
    <property type="match status" value="1"/>
</dbReference>
<evidence type="ECO:0000256" key="3">
    <source>
        <dbReference type="SAM" id="Phobius"/>
    </source>
</evidence>
<feature type="transmembrane region" description="Helical" evidence="3">
    <location>
        <begin position="406"/>
        <end position="427"/>
    </location>
</feature>
<dbReference type="Pfam" id="PF17167">
    <property type="entry name" value="Glyco_hydro_94"/>
    <property type="match status" value="1"/>
</dbReference>
<organism evidence="7 8">
    <name type="scientific">Aquabacterium soli</name>
    <dbReference type="NCBI Taxonomy" id="2493092"/>
    <lineage>
        <taxon>Bacteria</taxon>
        <taxon>Pseudomonadati</taxon>
        <taxon>Pseudomonadota</taxon>
        <taxon>Betaproteobacteria</taxon>
        <taxon>Burkholderiales</taxon>
        <taxon>Aquabacterium</taxon>
    </lineage>
</organism>
<evidence type="ECO:0000259" key="5">
    <source>
        <dbReference type="Pfam" id="PF10091"/>
    </source>
</evidence>
<feature type="domain" description="Glycosyl hydrolase 94 catalytic" evidence="6">
    <location>
        <begin position="2339"/>
        <end position="2769"/>
    </location>
</feature>
<dbReference type="InterPro" id="IPR019282">
    <property type="entry name" value="Glycoamylase-like_cons_dom"/>
</dbReference>
<dbReference type="InterPro" id="IPR010383">
    <property type="entry name" value="Glyco_hydrolase_94_b-supersand"/>
</dbReference>
<comment type="caution">
    <text evidence="7">The sequence shown here is derived from an EMBL/GenBank/DDBJ whole genome shotgun (WGS) entry which is preliminary data.</text>
</comment>
<feature type="domain" description="Glycoamylase-like" evidence="5">
    <location>
        <begin position="1275"/>
        <end position="1484"/>
    </location>
</feature>
<proteinExistence type="predicted"/>
<gene>
    <name evidence="7" type="ORF">EIP75_13330</name>
</gene>
<dbReference type="SMART" id="SM01068">
    <property type="entry name" value="CBM_X"/>
    <property type="match status" value="2"/>
</dbReference>
<dbReference type="EMBL" id="RSED01000009">
    <property type="protein sequence ID" value="RRS03987.1"/>
    <property type="molecule type" value="Genomic_DNA"/>
</dbReference>
<evidence type="ECO:0000313" key="7">
    <source>
        <dbReference type="EMBL" id="RRS03987.1"/>
    </source>
</evidence>
<dbReference type="Gene3D" id="2.70.98.40">
    <property type="entry name" value="Glycoside hydrolase, family 65, N-terminal domain"/>
    <property type="match status" value="2"/>
</dbReference>
<dbReference type="InterPro" id="IPR033432">
    <property type="entry name" value="GH94_catalytic"/>
</dbReference>
<dbReference type="CDD" id="cd11753">
    <property type="entry name" value="GH94N_ChvB_NdvB_2_like"/>
    <property type="match status" value="1"/>
</dbReference>
<keyword evidence="3" id="KW-0472">Membrane</keyword>
<dbReference type="Pfam" id="PF06165">
    <property type="entry name" value="GH94_b-supersand"/>
    <property type="match status" value="2"/>
</dbReference>
<dbReference type="Gene3D" id="2.60.420.10">
    <property type="entry name" value="Maltose phosphorylase, domain 3"/>
    <property type="match status" value="1"/>
</dbReference>
<dbReference type="PANTHER" id="PTHR37469:SF2">
    <property type="entry name" value="CELLOBIONIC ACID PHOSPHORYLASE"/>
    <property type="match status" value="1"/>
</dbReference>
<sequence length="2852" mass="311239">MQRFAQHGQSLGETHRATVAGPRIGFFFPRLESNIRALRQAHRYIGIQASTDGDTSPAAEWLLDNFHLIEAQFKKIHEGLPRSYFRALPALVDPPLAGLPRIYGVAWAFTAHTDGGFDEDLLVGFLSAYQDSCELNLGEIWALPTTLRVVLIENLRRLAERLATHRAVQALADLCCDELESCTLHALDELLGFLRQRGVEQVFLAQMAHRLKDCGPHALRVANWLRAALPDPAAAWAQRSADEAADNLSIGNAVSSLRSIDDADWPDIVARASTLIRQMLASPLFEAEHPTTRDQTLHGIERMARRLGLSERSVATALLQLMQSAHDAGDPSARGARGVASHWLTGAGQPALKRALGRPTGRVPAWRTLRSHVALPAYLASLLAGTLGLLAWLLMQHGSPFGAPTWVVLLGLAAMALPASEAVIAVINRLVCESVRPSPLPRLALAQGIPPEHQVMVVIPGMLTDTASIDALAHRLHLHHLANPEKHAQFALLTDWADADTAQAIGDEALLARATEQIAALNTRHADTPGSADTGIPRFILLHRPRSFSTSEGRWIGWERKRGKLEQLIALLAGPETSASSGFMDLGVLSRAAPGTRHVLTLDSDTQLPPGRLRDLVGIAAHPDNRPRLDVAARTVVSGYGILQPRILTPLPAPQDATLYHWLFAGQCGIDPYSAASSDLYQDLFAEGTFTGKGLLDVQALHAVLSGRLPCETVLSHDLLEGSLVRCAAVSEITLIEDAPFHADVAASRVHRWTRGDWQLLPFLCSRPGGPGHYQLRAINRWKMVDNLRRSLVAPLSLTMLVMSLAGLLITPWAALAVVMAAFSAGPLIGALAGFSSSRDDLAKRHFYRLALIDLVRALAAGFWLQSQLLQQALMASDAVIRTAFRMAISRRHLLQWTTSAAAHAAAATSLSAIARQHWKTAATALLVLGALMACDTPYPAMALALCLLWASAPLWIWAVSRPRADGGTHRVSVQDHDYLHSVARDTWRLFERCVGPQDNHLPPDNLQVVPRSMVAHRTSPTNIGMYLLSTACARQFGWIGTQDLIERLAATLDTLATLPRHQGHFFNWYDTCTKDVLLPAYVSTVDSGNLCGHLLAVSQACRALAMAPNSQASSQRAIDASMRRMAPLLAQLPALLPAWGADTALARLLSMQDPLAHCQRHAIHFKDLLRKAAGNMASLFPALAEDATPGHPTAIDELCWCLSDHLAMLESAWLDAQALSPARAALSSERLRSLADTCEQLAWQADFRFLYHPRRHLFHLGFRVAEQQLDSGFYDLLASEARLTSVLAIAKGDVPASHWSSLGRPFHASGIHVGLQSWSGSMFEYLMPGLVLDEPPGSLLAQACQAALREQIAFGRAHGIPWGISESAYADHDDTLAYQYAPRGVPQLALRRTPTDDLVIAPYATALAAQISPHRARLNFEALEALSARGRYGFIEALDFSPLRQTGSAGFTPVATFMAHHQAMSIVALANVLLQGIAQRWCMGNAAIEAVGSLLHAPAPREVAPASTRPELPAPSAQPRTVGLLREVLPGSSAIEPTHLLSNGRYSVRLRANGAGESRWRQINLTRSRDDALRDLHGSFFYVRWDRSPALASLTQHPAPDPSAHYQSTYHADRVCFDTTWAELHASTTVWVSPEDDVELRQVELRNLGDRPLELELISAFDITLTEQRADEAHPVFTSMFVQAQWLAHQQALVFERRPRRAEEAGLQAAHFLTELPSEVLGLRCQTDRQHWLGRNGDASRPLATLADVPTADAASFSGESPLDTGLDPVCALAVRLRIAPRATVRLTFATAASDSAATLRAVIDKYRQHSHVQRASLMSATLSGIRLRALRISPENFVAVQTLTTAIAMSLTRAQAPLPGQDDAPAGVCDRRLLWRFGISGDRPIITVTAGSMVALGLLRSLAQALRLWSWGGLGCDLVIIDEEPVSYLRTLHQEMGALREHHATDLGTGEAGHASLHILGISDLSADERSTLRELSRLWLQADGRPLAQHVQDWAALHEQALQERLDTSTSAVGRLPASPAAASAPKGAFDESSGEFHFGVSARLRPVRPWINVLANPGFGAQITEAGGGHTWATNSRLNQLTAWSNDPVADPPAEWFLLQDTRTMKAWSVAPSAWGDGDTTYRVSHGQGHTTIGHRRGELEVTASWCVDAHSAVKQVRLQLRNHGPRPQQLRVIGLLEWMMGAQRADRNTTRTALHRQRLPALRASDGQLDGLRQQKLTALMCTQRDHSAGFGGGTAFLGLAASPEADDDWTCDRREFFDARGQLVLPDHLGKKQGQGLDPCAALSTRLSLAPGTSAEVVFLIGHAPQEDAAKHLAATAAATDAAQRLAQVGQTWDQWLNATTVRTPDPQFDVMVNRWLLYQTISCRLWSKAGFYQAGGATGFRDQLQDAMALGWAAPQMLRQQIIDCASRQFEEGDVQHWWHAPQGAGVRTHFSDDLLWLPHACVHYLRATADHALLDEHTPFLEGGTVPPGAEDLYETPRISAHTASIYEHAARTLDRSLAVGVHGLPLMGSGDWNDGMNCVGIEGRGESVWLGWFLCRLVADFAPVASARGDTVRAQRWEQAARGWQAALHGPAWDGQWFRRAFFDDGQALGSGANPEARIDLIAQAWSVLSGVAPPAMQHQAMAAVHHHLADQEAGLLKLLDPPLVNARPSAGYIQAYPPGVRENGGQYAHAGVWALMAQAELSRQARGTRAGDLAWRYFTWLSPAHRARHPAQGAVYGIEPYVMAGDVYTQPPYVGRGGWSWYTGSAAWMHRAAIESIFGLQLQAHTLRLLPCLPSHWTQAELTLRRDGRSMRFIIIRASHEQALRETAEWQARPLLCGQTLDWSTLTHDTCFVVPLMDGAAP</sequence>
<protein>
    <submittedName>
        <fullName evidence="7">Carbohydrate-binding protein</fullName>
    </submittedName>
</protein>
<dbReference type="GO" id="GO:0030246">
    <property type="term" value="F:carbohydrate binding"/>
    <property type="evidence" value="ECO:0007669"/>
    <property type="project" value="InterPro"/>
</dbReference>
<keyword evidence="3" id="KW-0812">Transmembrane</keyword>
<keyword evidence="8" id="KW-1185">Reference proteome</keyword>
<dbReference type="OrthoDB" id="9769991at2"/>
<dbReference type="Proteomes" id="UP000269265">
    <property type="component" value="Unassembled WGS sequence"/>
</dbReference>
<accession>A0A3R8TSP4</accession>